<keyword evidence="2" id="KW-1003">Cell membrane</keyword>
<proteinExistence type="predicted"/>
<dbReference type="KEGG" id="scc:Spico_1158"/>
<dbReference type="eggNOG" id="COG2814">
    <property type="taxonomic scope" value="Bacteria"/>
</dbReference>
<dbReference type="PANTHER" id="PTHR23513">
    <property type="entry name" value="INTEGRAL MEMBRANE EFFLUX PROTEIN-RELATED"/>
    <property type="match status" value="1"/>
</dbReference>
<dbReference type="SUPFAM" id="SSF103473">
    <property type="entry name" value="MFS general substrate transporter"/>
    <property type="match status" value="1"/>
</dbReference>
<dbReference type="RefSeq" id="WP_013739769.1">
    <property type="nucleotide sequence ID" value="NC_015436.1"/>
</dbReference>
<feature type="transmembrane region" description="Helical" evidence="6">
    <location>
        <begin position="159"/>
        <end position="180"/>
    </location>
</feature>
<feature type="transmembrane region" description="Helical" evidence="6">
    <location>
        <begin position="7"/>
        <end position="28"/>
    </location>
</feature>
<dbReference type="AlphaFoldDB" id="F4GL34"/>
<feature type="transmembrane region" description="Helical" evidence="6">
    <location>
        <begin position="303"/>
        <end position="320"/>
    </location>
</feature>
<feature type="transmembrane region" description="Helical" evidence="6">
    <location>
        <begin position="341"/>
        <end position="360"/>
    </location>
</feature>
<keyword evidence="5 6" id="KW-0472">Membrane</keyword>
<feature type="transmembrane region" description="Helical" evidence="6">
    <location>
        <begin position="213"/>
        <end position="233"/>
    </location>
</feature>
<gene>
    <name evidence="7" type="ordered locus">Spico_1158</name>
</gene>
<comment type="subcellular location">
    <subcellularLocation>
        <location evidence="1">Cell membrane</location>
        <topology evidence="1">Multi-pass membrane protein</topology>
    </subcellularLocation>
</comment>
<evidence type="ECO:0000313" key="8">
    <source>
        <dbReference type="Proteomes" id="UP000007939"/>
    </source>
</evidence>
<feature type="transmembrane region" description="Helical" evidence="6">
    <location>
        <begin position="279"/>
        <end position="297"/>
    </location>
</feature>
<feature type="transmembrane region" description="Helical" evidence="6">
    <location>
        <begin position="253"/>
        <end position="272"/>
    </location>
</feature>
<dbReference type="PANTHER" id="PTHR23513:SF11">
    <property type="entry name" value="STAPHYLOFERRIN A TRANSPORTER"/>
    <property type="match status" value="1"/>
</dbReference>
<dbReference type="EMBL" id="CP002659">
    <property type="protein sequence ID" value="AEC02374.1"/>
    <property type="molecule type" value="Genomic_DNA"/>
</dbReference>
<dbReference type="GO" id="GO:0005886">
    <property type="term" value="C:plasma membrane"/>
    <property type="evidence" value="ECO:0007669"/>
    <property type="project" value="UniProtKB-SubCell"/>
</dbReference>
<evidence type="ECO:0000256" key="5">
    <source>
        <dbReference type="ARBA" id="ARBA00023136"/>
    </source>
</evidence>
<sequence length="394" mass="44131">MNNLILLSVDFITGFGSWVCFISVNWFLLELTGLSSTVALQSIIYTFAGLVFSPFMGILIDKFRVKHLISVISIIRGVASLLVCFAVVSGVVSVYEFYILNFINGLGFSLYSNSVSTLIRKLDKKELISKSNSYIEFSLHSSSFIAGLLAALLFNRFLIQGVLLINSICFIASSFIIIFYSEPPIVRNHDNERKSYFREMEIGLKYLVSKKQLFILGFLAYFPTLIAACFNLLLPVMVIEKYPLQPELYSFSYSGYSIGVAIGSLLLGIGILRRFKDSSITNGAFIMILVTMIILRINILPAMLIISMCYFGLACSVIRVKMNTQYINAMDLTYSGRVLSVISTFTRIIQMILVSWISFLNDKLSISASVVFVILFSIVSYSGFAFGLRNISRE</sequence>
<organism evidence="7 8">
    <name type="scientific">Parasphaerochaeta coccoides (strain ATCC BAA-1237 / DSM 17374 / SPN1)</name>
    <name type="common">Sphaerochaeta coccoides</name>
    <dbReference type="NCBI Taxonomy" id="760011"/>
    <lineage>
        <taxon>Bacteria</taxon>
        <taxon>Pseudomonadati</taxon>
        <taxon>Spirochaetota</taxon>
        <taxon>Spirochaetia</taxon>
        <taxon>Spirochaetales</taxon>
        <taxon>Sphaerochaetaceae</taxon>
        <taxon>Parasphaerochaeta</taxon>
    </lineage>
</organism>
<reference evidence="8" key="1">
    <citation type="submission" date="2011-04" db="EMBL/GenBank/DDBJ databases">
        <title>The complete genome of Spirochaeta coccoides DSM 17374.</title>
        <authorList>
            <person name="Lucas S."/>
            <person name="Copeland A."/>
            <person name="Lapidus A."/>
            <person name="Bruce D."/>
            <person name="Goodwin L."/>
            <person name="Pitluck S."/>
            <person name="Peters L."/>
            <person name="Kyrpides N."/>
            <person name="Mavromatis K."/>
            <person name="Pagani I."/>
            <person name="Ivanova N."/>
            <person name="Ovchinnikova G."/>
            <person name="Lu M."/>
            <person name="Detter J.C."/>
            <person name="Tapia R."/>
            <person name="Han C."/>
            <person name="Land M."/>
            <person name="Hauser L."/>
            <person name="Markowitz V."/>
            <person name="Cheng J.-F."/>
            <person name="Hugenholtz P."/>
            <person name="Woyke T."/>
            <person name="Wu D."/>
            <person name="Spring S."/>
            <person name="Schroeder M."/>
            <person name="Brambilla E."/>
            <person name="Klenk H.-P."/>
            <person name="Eisen J.A."/>
        </authorList>
    </citation>
    <scope>NUCLEOTIDE SEQUENCE [LARGE SCALE GENOMIC DNA]</scope>
    <source>
        <strain evidence="8">ATCC BAA-1237 / DSM 17374 / SPN1</strain>
    </source>
</reference>
<dbReference type="CDD" id="cd06173">
    <property type="entry name" value="MFS_MefA_like"/>
    <property type="match status" value="1"/>
</dbReference>
<protein>
    <submittedName>
        <fullName evidence="7">Major facilitator superfamily MFS_1</fullName>
    </submittedName>
</protein>
<evidence type="ECO:0000313" key="7">
    <source>
        <dbReference type="EMBL" id="AEC02374.1"/>
    </source>
</evidence>
<feature type="transmembrane region" description="Helical" evidence="6">
    <location>
        <begin position="134"/>
        <end position="153"/>
    </location>
</feature>
<keyword evidence="4 6" id="KW-1133">Transmembrane helix</keyword>
<dbReference type="HOGENOM" id="CLU_700013_0_0_12"/>
<reference evidence="7 8" key="2">
    <citation type="journal article" date="2012" name="Stand. Genomic Sci.">
        <title>Complete genome sequence of the termite hindgut bacterium Spirochaeta coccoides type strain (SPN1(T)), reclassification in the genus Sphaerochaeta as Sphaerochaeta coccoides comb. nov. and emendations of the family Spirochaetaceae and the genus Sphaerochaeta.</title>
        <authorList>
            <person name="Abt B."/>
            <person name="Han C."/>
            <person name="Scheuner C."/>
            <person name="Lu M."/>
            <person name="Lapidus A."/>
            <person name="Nolan M."/>
            <person name="Lucas S."/>
            <person name="Hammon N."/>
            <person name="Deshpande S."/>
            <person name="Cheng J.F."/>
            <person name="Tapia R."/>
            <person name="Goodwin L.A."/>
            <person name="Pitluck S."/>
            <person name="Liolios K."/>
            <person name="Pagani I."/>
            <person name="Ivanova N."/>
            <person name="Mavromatis K."/>
            <person name="Mikhailova N."/>
            <person name="Huntemann M."/>
            <person name="Pati A."/>
            <person name="Chen A."/>
            <person name="Palaniappan K."/>
            <person name="Land M."/>
            <person name="Hauser L."/>
            <person name="Brambilla E.M."/>
            <person name="Rohde M."/>
            <person name="Spring S."/>
            <person name="Gronow S."/>
            <person name="Goker M."/>
            <person name="Woyke T."/>
            <person name="Bristow J."/>
            <person name="Eisen J.A."/>
            <person name="Markowitz V."/>
            <person name="Hugenholtz P."/>
            <person name="Kyrpides N.C."/>
            <person name="Klenk H.P."/>
            <person name="Detter J.C."/>
        </authorList>
    </citation>
    <scope>NUCLEOTIDE SEQUENCE [LARGE SCALE GENOMIC DNA]</scope>
    <source>
        <strain evidence="8">ATCC BAA-1237 / DSM 17374 / SPN1</strain>
    </source>
</reference>
<keyword evidence="3 6" id="KW-0812">Transmembrane</keyword>
<feature type="transmembrane region" description="Helical" evidence="6">
    <location>
        <begin position="366"/>
        <end position="388"/>
    </location>
</feature>
<feature type="transmembrane region" description="Helical" evidence="6">
    <location>
        <begin position="67"/>
        <end position="88"/>
    </location>
</feature>
<evidence type="ECO:0000256" key="4">
    <source>
        <dbReference type="ARBA" id="ARBA00022989"/>
    </source>
</evidence>
<dbReference type="GO" id="GO:0022857">
    <property type="term" value="F:transmembrane transporter activity"/>
    <property type="evidence" value="ECO:0007669"/>
    <property type="project" value="InterPro"/>
</dbReference>
<dbReference type="STRING" id="760011.Spico_1158"/>
<feature type="transmembrane region" description="Helical" evidence="6">
    <location>
        <begin position="94"/>
        <end position="113"/>
    </location>
</feature>
<dbReference type="InterPro" id="IPR036259">
    <property type="entry name" value="MFS_trans_sf"/>
</dbReference>
<evidence type="ECO:0000256" key="3">
    <source>
        <dbReference type="ARBA" id="ARBA00022692"/>
    </source>
</evidence>
<evidence type="ECO:0000256" key="1">
    <source>
        <dbReference type="ARBA" id="ARBA00004651"/>
    </source>
</evidence>
<evidence type="ECO:0000256" key="2">
    <source>
        <dbReference type="ARBA" id="ARBA00022475"/>
    </source>
</evidence>
<dbReference type="Pfam" id="PF07690">
    <property type="entry name" value="MFS_1"/>
    <property type="match status" value="1"/>
</dbReference>
<feature type="transmembrane region" description="Helical" evidence="6">
    <location>
        <begin position="40"/>
        <end position="60"/>
    </location>
</feature>
<dbReference type="Proteomes" id="UP000007939">
    <property type="component" value="Chromosome"/>
</dbReference>
<name>F4GL34_PARC1</name>
<keyword evidence="8" id="KW-1185">Reference proteome</keyword>
<evidence type="ECO:0000256" key="6">
    <source>
        <dbReference type="SAM" id="Phobius"/>
    </source>
</evidence>
<dbReference type="InterPro" id="IPR011701">
    <property type="entry name" value="MFS"/>
</dbReference>
<accession>F4GL34</accession>
<dbReference type="Gene3D" id="1.20.1250.20">
    <property type="entry name" value="MFS general substrate transporter like domains"/>
    <property type="match status" value="1"/>
</dbReference>